<evidence type="ECO:0000313" key="2">
    <source>
        <dbReference type="EMBL" id="MFD0963269.1"/>
    </source>
</evidence>
<name>A0ABW3I0B2_9FLAO</name>
<protein>
    <submittedName>
        <fullName evidence="2">DUF6265 family protein</fullName>
    </submittedName>
</protein>
<comment type="caution">
    <text evidence="2">The sequence shown here is derived from an EMBL/GenBank/DDBJ whole genome shotgun (WGS) entry which is preliminary data.</text>
</comment>
<dbReference type="Proteomes" id="UP001596997">
    <property type="component" value="Unassembled WGS sequence"/>
</dbReference>
<organism evidence="2 3">
    <name type="scientific">Pseudofulvibacter geojedonensis</name>
    <dbReference type="NCBI Taxonomy" id="1123758"/>
    <lineage>
        <taxon>Bacteria</taxon>
        <taxon>Pseudomonadati</taxon>
        <taxon>Bacteroidota</taxon>
        <taxon>Flavobacteriia</taxon>
        <taxon>Flavobacteriales</taxon>
        <taxon>Flavobacteriaceae</taxon>
        <taxon>Pseudofulvibacter</taxon>
    </lineage>
</organism>
<accession>A0ABW3I0B2</accession>
<keyword evidence="3" id="KW-1185">Reference proteome</keyword>
<feature type="domain" description="DUF6265" evidence="1">
    <location>
        <begin position="25"/>
        <end position="129"/>
    </location>
</feature>
<sequence>MKKSYFFILIILFVSCNSSQETQFDWLLGTWERTNDSKGNKTYEYWTKKSDTEYIGLGCTLKEKDTVFKENIHLIKDKEQWVFKVIGVNETPTLFPITSLNKTSFIGENPENEFPKKIIYSSENGDLKAVISAGDDQISFLFKKK</sequence>
<dbReference type="Pfam" id="PF19780">
    <property type="entry name" value="DUF6265"/>
    <property type="match status" value="1"/>
</dbReference>
<dbReference type="RefSeq" id="WP_377713804.1">
    <property type="nucleotide sequence ID" value="NZ_JBHTJM010000005.1"/>
</dbReference>
<reference evidence="3" key="1">
    <citation type="journal article" date="2019" name="Int. J. Syst. Evol. Microbiol.">
        <title>The Global Catalogue of Microorganisms (GCM) 10K type strain sequencing project: providing services to taxonomists for standard genome sequencing and annotation.</title>
        <authorList>
            <consortium name="The Broad Institute Genomics Platform"/>
            <consortium name="The Broad Institute Genome Sequencing Center for Infectious Disease"/>
            <person name="Wu L."/>
            <person name="Ma J."/>
        </authorList>
    </citation>
    <scope>NUCLEOTIDE SEQUENCE [LARGE SCALE GENOMIC DNA]</scope>
    <source>
        <strain evidence="3">CCUG 62114</strain>
    </source>
</reference>
<evidence type="ECO:0000313" key="3">
    <source>
        <dbReference type="Proteomes" id="UP001596997"/>
    </source>
</evidence>
<dbReference type="EMBL" id="JBHTJM010000005">
    <property type="protein sequence ID" value="MFD0963269.1"/>
    <property type="molecule type" value="Genomic_DNA"/>
</dbReference>
<dbReference type="InterPro" id="IPR046232">
    <property type="entry name" value="DUF6265"/>
</dbReference>
<gene>
    <name evidence="2" type="ORF">ACFQ1O_04515</name>
</gene>
<proteinExistence type="predicted"/>
<dbReference type="PROSITE" id="PS51257">
    <property type="entry name" value="PROKAR_LIPOPROTEIN"/>
    <property type="match status" value="1"/>
</dbReference>
<evidence type="ECO:0000259" key="1">
    <source>
        <dbReference type="Pfam" id="PF19780"/>
    </source>
</evidence>